<dbReference type="EMBL" id="AP022829">
    <property type="protein sequence ID" value="BCA88686.1"/>
    <property type="molecule type" value="Genomic_DNA"/>
</dbReference>
<accession>A0A6F8SME3</accession>
<name>A0A6F8SME3_9ACTN</name>
<reference evidence="2" key="1">
    <citation type="journal article" date="2020" name="Microbiol. Resour. Announc.">
        <title>Complete Genome Sequence of Adlercreutzia sp. Strain 8CFCBH1, a Potent Producer of Equol, Isolated from Healthy Japanese Feces.</title>
        <authorList>
            <person name="Ogata Y."/>
            <person name="Sakamoto M."/>
            <person name="Ohkuma M."/>
            <person name="Hattori M."/>
            <person name="Suda W."/>
        </authorList>
    </citation>
    <scope>NUCLEOTIDE SEQUENCE [LARGE SCALE GENOMIC DNA]</scope>
    <source>
        <strain evidence="2">8CFCBH1</strain>
    </source>
</reference>
<evidence type="ECO:0000313" key="2">
    <source>
        <dbReference type="Proteomes" id="UP000501727"/>
    </source>
</evidence>
<dbReference type="Proteomes" id="UP000501727">
    <property type="component" value="Chromosome"/>
</dbReference>
<dbReference type="AlphaFoldDB" id="A0A6F8SME3"/>
<protein>
    <submittedName>
        <fullName evidence="1">Uncharacterized protein</fullName>
    </submittedName>
</protein>
<dbReference type="KEGG" id="ahat:ADCFC_13050"/>
<reference evidence="2" key="2">
    <citation type="submission" date="2020-03" db="EMBL/GenBank/DDBJ databases">
        <title>Complete Genome Sequence of Adlercreutzia sp. strain 8CFCBH1 Producing Equol, Isolated from Healthy Japanese Feces.</title>
        <authorList>
            <person name="Ogata Y."/>
            <person name="Sakamoto M."/>
            <person name="Ohkuma M."/>
            <person name="Hattori M."/>
            <person name="Suda W."/>
        </authorList>
    </citation>
    <scope>NUCLEOTIDE SEQUENCE [LARGE SCALE GENOMIC DNA]</scope>
    <source>
        <strain evidence="2">8CFCBH1</strain>
    </source>
</reference>
<organism evidence="1 2">
    <name type="scientific">Adlercreutzia hattorii</name>
    <dbReference type="NCBI Taxonomy" id="2707299"/>
    <lineage>
        <taxon>Bacteria</taxon>
        <taxon>Bacillati</taxon>
        <taxon>Actinomycetota</taxon>
        <taxon>Coriobacteriia</taxon>
        <taxon>Eggerthellales</taxon>
        <taxon>Eggerthellaceae</taxon>
        <taxon>Adlercreutzia</taxon>
    </lineage>
</organism>
<keyword evidence="2" id="KW-1185">Reference proteome</keyword>
<sequence>MKAVCNGFLLDESMGEFKNDQGETIAYHSARIYNTDECRVMKVKIGENSNALPEPQVNCEFEFDVQVAEKFTRVVYVGYSL</sequence>
<evidence type="ECO:0000313" key="1">
    <source>
        <dbReference type="EMBL" id="BCA88686.1"/>
    </source>
</evidence>
<dbReference type="RefSeq" id="WP_173113032.1">
    <property type="nucleotide sequence ID" value="NZ_AP022829.1"/>
</dbReference>
<gene>
    <name evidence="1" type="ORF">ADCFC_11840</name>
</gene>
<proteinExistence type="predicted"/>